<dbReference type="InParanoid" id="W3X1U2"/>
<feature type="active site" description="Proton donor" evidence="6">
    <location>
        <position position="443"/>
    </location>
</feature>
<dbReference type="UniPathway" id="UPA00378"/>
<evidence type="ECO:0000256" key="2">
    <source>
        <dbReference type="ARBA" id="ARBA00004922"/>
    </source>
</evidence>
<dbReference type="GeneID" id="19272587"/>
<feature type="transmembrane region" description="Helical" evidence="10">
    <location>
        <begin position="7"/>
        <end position="25"/>
    </location>
</feature>
<reference evidence="12" key="1">
    <citation type="journal article" date="2015" name="BMC Genomics">
        <title>Genomic and transcriptomic analysis of the endophytic fungus Pestalotiopsis fici reveals its lifestyle and high potential for synthesis of natural products.</title>
        <authorList>
            <person name="Wang X."/>
            <person name="Zhang X."/>
            <person name="Liu L."/>
            <person name="Xiang M."/>
            <person name="Wang W."/>
            <person name="Sun X."/>
            <person name="Che Y."/>
            <person name="Guo L."/>
            <person name="Liu G."/>
            <person name="Guo L."/>
            <person name="Wang C."/>
            <person name="Yin W.B."/>
            <person name="Stadler M."/>
            <person name="Zhang X."/>
            <person name="Liu X."/>
        </authorList>
    </citation>
    <scope>NUCLEOTIDE SEQUENCE [LARGE SCALE GENOMIC DNA]</scope>
    <source>
        <strain evidence="12">W106-1 / CGMCC3.15140</strain>
    </source>
</reference>
<feature type="active site" description="Proton donor" evidence="6">
    <location>
        <position position="184"/>
    </location>
</feature>
<keyword evidence="10" id="KW-0472">Membrane</keyword>
<gene>
    <name evidence="11" type="ORF">PFICI_07574</name>
</gene>
<dbReference type="KEGG" id="pfy:PFICI_07574"/>
<dbReference type="EMBL" id="KI912113">
    <property type="protein sequence ID" value="ETS80045.1"/>
    <property type="molecule type" value="Genomic_DNA"/>
</dbReference>
<dbReference type="GO" id="GO:0005509">
    <property type="term" value="F:calcium ion binding"/>
    <property type="evidence" value="ECO:0007669"/>
    <property type="project" value="InterPro"/>
</dbReference>
<dbReference type="SUPFAM" id="SSF48225">
    <property type="entry name" value="Seven-hairpin glycosidases"/>
    <property type="match status" value="1"/>
</dbReference>
<proteinExistence type="inferred from homology"/>
<evidence type="ECO:0000256" key="5">
    <source>
        <dbReference type="ARBA" id="ARBA00023157"/>
    </source>
</evidence>
<dbReference type="OrthoDB" id="8118055at2759"/>
<dbReference type="InterPro" id="IPR036026">
    <property type="entry name" value="Seven-hairpin_glycosidases"/>
</dbReference>
<evidence type="ECO:0000256" key="1">
    <source>
        <dbReference type="ARBA" id="ARBA00001913"/>
    </source>
</evidence>
<dbReference type="Gene3D" id="1.50.10.10">
    <property type="match status" value="1"/>
</dbReference>
<evidence type="ECO:0000313" key="12">
    <source>
        <dbReference type="Proteomes" id="UP000030651"/>
    </source>
</evidence>
<feature type="binding site" evidence="7">
    <location>
        <position position="598"/>
    </location>
    <ligand>
        <name>Ca(2+)</name>
        <dbReference type="ChEBI" id="CHEBI:29108"/>
    </ligand>
</feature>
<dbReference type="FunFam" id="1.50.10.10:FF:000037">
    <property type="entry name" value="alpha-1,2-Mannosidase"/>
    <property type="match status" value="1"/>
</dbReference>
<feature type="active site" evidence="6">
    <location>
        <position position="323"/>
    </location>
</feature>
<evidence type="ECO:0000256" key="9">
    <source>
        <dbReference type="RuleBase" id="RU361193"/>
    </source>
</evidence>
<dbReference type="InterPro" id="IPR012341">
    <property type="entry name" value="6hp_glycosidase-like_sf"/>
</dbReference>
<dbReference type="GO" id="GO:0016020">
    <property type="term" value="C:membrane"/>
    <property type="evidence" value="ECO:0007669"/>
    <property type="project" value="InterPro"/>
</dbReference>
<evidence type="ECO:0000313" key="11">
    <source>
        <dbReference type="EMBL" id="ETS80045.1"/>
    </source>
</evidence>
<evidence type="ECO:0000256" key="10">
    <source>
        <dbReference type="SAM" id="Phobius"/>
    </source>
</evidence>
<dbReference type="GO" id="GO:0036503">
    <property type="term" value="P:ERAD pathway"/>
    <property type="evidence" value="ECO:0007669"/>
    <property type="project" value="UniProtKB-ARBA"/>
</dbReference>
<dbReference type="Proteomes" id="UP000030651">
    <property type="component" value="Unassembled WGS sequence"/>
</dbReference>
<dbReference type="PRINTS" id="PR00747">
    <property type="entry name" value="GLYHDRLASE47"/>
</dbReference>
<evidence type="ECO:0000256" key="7">
    <source>
        <dbReference type="PIRSR" id="PIRSR601382-2"/>
    </source>
</evidence>
<dbReference type="InterPro" id="IPR001382">
    <property type="entry name" value="Glyco_hydro_47"/>
</dbReference>
<protein>
    <recommendedName>
        <fullName evidence="9">alpha-1,2-Mannosidase</fullName>
        <ecNumber evidence="9">3.2.1.-</ecNumber>
    </recommendedName>
</protein>
<dbReference type="RefSeq" id="XP_007834346.1">
    <property type="nucleotide sequence ID" value="XM_007836155.1"/>
</dbReference>
<dbReference type="GO" id="GO:0005783">
    <property type="term" value="C:endoplasmic reticulum"/>
    <property type="evidence" value="ECO:0007669"/>
    <property type="project" value="TreeGrafter"/>
</dbReference>
<evidence type="ECO:0000256" key="4">
    <source>
        <dbReference type="ARBA" id="ARBA00022801"/>
    </source>
</evidence>
<keyword evidence="10" id="KW-1133">Transmembrane helix</keyword>
<feature type="active site" evidence="6">
    <location>
        <position position="512"/>
    </location>
</feature>
<dbReference type="PANTHER" id="PTHR11742:SF49">
    <property type="entry name" value="ALPHA-1,2-MANNOSIDASE"/>
    <property type="match status" value="1"/>
</dbReference>
<keyword evidence="9" id="KW-0326">Glycosidase</keyword>
<dbReference type="HOGENOM" id="CLU_003818_0_0_1"/>
<evidence type="ECO:0000256" key="3">
    <source>
        <dbReference type="ARBA" id="ARBA00007658"/>
    </source>
</evidence>
<sequence length="610" mass="69239">MGVRRLRIVIAVATIWIFASWYYIWAPGQGPPSSSPFAAQREGTVELGDQSPDIRWNKPPARFPVKKPTKLPTKLPKTRIPRVQAAEPIEEEAARNKRHKRLAAVKASFQHSWTGYKKYAWRKDEVTPITGNYKNPFGGWAATLVDSLDTLWIMGLETDFNLAVKACDSIDFTTTLTKDINVFETTIRYLGGFLAAYELSGRQYPVLLSKAQEVGDLLMGAFDTPNRMPVSRWDWRKYVQGIEQKAPLSMLVSEIGSFTLEFAKLSELTGNMIYHDAAQRISDQIELGQSNTHLPGMWPVVIDASKSPIEFTGDTFTLGGMSDSLYEYFPKQYALLGGMLEQPRRLYEGFIDVAKEHLFRRALNPDNLPILLPGDARVKNAQDPVTRQIIRTPRAQHLTCFAGGMVGLAAKVFDRPADMDIAIQLTNGCVWSYFATPSGLGPEIFNYIPCDPDPKQDDCQWSERRWLDSLKMHWRKGQKDVPDQTAKDIVDGRKLPKGMLDVNDRKYILRPEAIESVFLMYRMTGDASWMDKAWDMFIAVEKHTRTTVAAASLDDVTKAKPLQTDSMESFWLAETLKYFYLVFSEWDVVDLDKWVLNTEAHPLRRADADL</sequence>
<feature type="disulfide bond" evidence="8">
    <location>
        <begin position="400"/>
        <end position="429"/>
    </location>
</feature>
<keyword evidence="7" id="KW-0106">Calcium</keyword>
<evidence type="ECO:0000256" key="6">
    <source>
        <dbReference type="PIRSR" id="PIRSR601382-1"/>
    </source>
</evidence>
<keyword evidence="5 8" id="KW-1015">Disulfide bond</keyword>
<dbReference type="STRING" id="1229662.W3X1U2"/>
<dbReference type="OMA" id="VWGTNEF"/>
<dbReference type="eggNOG" id="KOG2204">
    <property type="taxonomic scope" value="Eukaryota"/>
</dbReference>
<comment type="similarity">
    <text evidence="3 9">Belongs to the glycosyl hydrolase 47 family.</text>
</comment>
<dbReference type="GO" id="GO:0004571">
    <property type="term" value="F:mannosyl-oligosaccharide 1,2-alpha-mannosidase activity"/>
    <property type="evidence" value="ECO:0007669"/>
    <property type="project" value="InterPro"/>
</dbReference>
<dbReference type="GO" id="GO:0005975">
    <property type="term" value="P:carbohydrate metabolic process"/>
    <property type="evidence" value="ECO:0007669"/>
    <property type="project" value="InterPro"/>
</dbReference>
<keyword evidence="4 9" id="KW-0378">Hydrolase</keyword>
<dbReference type="Pfam" id="PF01532">
    <property type="entry name" value="Glyco_hydro_47"/>
    <property type="match status" value="1"/>
</dbReference>
<organism evidence="11 12">
    <name type="scientific">Pestalotiopsis fici (strain W106-1 / CGMCC3.15140)</name>
    <dbReference type="NCBI Taxonomy" id="1229662"/>
    <lineage>
        <taxon>Eukaryota</taxon>
        <taxon>Fungi</taxon>
        <taxon>Dikarya</taxon>
        <taxon>Ascomycota</taxon>
        <taxon>Pezizomycotina</taxon>
        <taxon>Sordariomycetes</taxon>
        <taxon>Xylariomycetidae</taxon>
        <taxon>Amphisphaeriales</taxon>
        <taxon>Sporocadaceae</taxon>
        <taxon>Pestalotiopsis</taxon>
    </lineage>
</organism>
<comment type="pathway">
    <text evidence="2">Protein modification; protein glycosylation.</text>
</comment>
<dbReference type="InterPro" id="IPR050749">
    <property type="entry name" value="Glycosyl_Hydrolase_47"/>
</dbReference>
<dbReference type="AlphaFoldDB" id="W3X1U2"/>
<keyword evidence="10" id="KW-0812">Transmembrane</keyword>
<keyword evidence="12" id="KW-1185">Reference proteome</keyword>
<dbReference type="EC" id="3.2.1.-" evidence="9"/>
<accession>W3X1U2</accession>
<name>W3X1U2_PESFW</name>
<evidence type="ECO:0000256" key="8">
    <source>
        <dbReference type="PIRSR" id="PIRSR601382-3"/>
    </source>
</evidence>
<keyword evidence="7" id="KW-0479">Metal-binding</keyword>
<dbReference type="PANTHER" id="PTHR11742">
    <property type="entry name" value="MANNOSYL-OLIGOSACCHARIDE ALPHA-1,2-MANNOSIDASE-RELATED"/>
    <property type="match status" value="1"/>
</dbReference>
<comment type="cofactor">
    <cofactor evidence="1 7">
        <name>Ca(2+)</name>
        <dbReference type="ChEBI" id="CHEBI:29108"/>
    </cofactor>
</comment>